<dbReference type="GO" id="GO:0003713">
    <property type="term" value="F:transcription coactivator activity"/>
    <property type="evidence" value="ECO:0007669"/>
    <property type="project" value="TreeGrafter"/>
</dbReference>
<dbReference type="EMBL" id="QCYY01004588">
    <property type="protein sequence ID" value="ROT60744.1"/>
    <property type="molecule type" value="Genomic_DNA"/>
</dbReference>
<reference evidence="3 4" key="1">
    <citation type="submission" date="2018-04" db="EMBL/GenBank/DDBJ databases">
        <authorList>
            <person name="Zhang X."/>
            <person name="Yuan J."/>
            <person name="Li F."/>
            <person name="Xiang J."/>
        </authorList>
    </citation>
    <scope>NUCLEOTIDE SEQUENCE [LARGE SCALE GENOMIC DNA]</scope>
    <source>
        <tissue evidence="3">Muscle</tissue>
    </source>
</reference>
<organism evidence="3 4">
    <name type="scientific">Penaeus vannamei</name>
    <name type="common">Whiteleg shrimp</name>
    <name type="synonym">Litopenaeus vannamei</name>
    <dbReference type="NCBI Taxonomy" id="6689"/>
    <lineage>
        <taxon>Eukaryota</taxon>
        <taxon>Metazoa</taxon>
        <taxon>Ecdysozoa</taxon>
        <taxon>Arthropoda</taxon>
        <taxon>Crustacea</taxon>
        <taxon>Multicrustacea</taxon>
        <taxon>Malacostraca</taxon>
        <taxon>Eumalacostraca</taxon>
        <taxon>Eucarida</taxon>
        <taxon>Decapoda</taxon>
        <taxon>Dendrobranchiata</taxon>
        <taxon>Penaeoidea</taxon>
        <taxon>Penaeidae</taxon>
        <taxon>Penaeus</taxon>
    </lineage>
</organism>
<dbReference type="Proteomes" id="UP000283509">
    <property type="component" value="Unassembled WGS sequence"/>
</dbReference>
<gene>
    <name evidence="3" type="ORF">C7M84_021683</name>
</gene>
<feature type="coiled-coil region" evidence="1">
    <location>
        <begin position="186"/>
        <end position="213"/>
    </location>
</feature>
<name>A0A3R7MFT2_PENVA</name>
<reference evidence="3 4" key="2">
    <citation type="submission" date="2019-01" db="EMBL/GenBank/DDBJ databases">
        <title>The decoding of complex shrimp genome reveals the adaptation for benthos swimmer, frequently molting mechanism and breeding impact on genome.</title>
        <authorList>
            <person name="Sun Y."/>
            <person name="Gao Y."/>
            <person name="Yu Y."/>
        </authorList>
    </citation>
    <scope>NUCLEOTIDE SEQUENCE [LARGE SCALE GENOMIC DNA]</scope>
    <source>
        <tissue evidence="3">Muscle</tissue>
    </source>
</reference>
<evidence type="ECO:0000256" key="1">
    <source>
        <dbReference type="SAM" id="Coils"/>
    </source>
</evidence>
<feature type="region of interest" description="Disordered" evidence="2">
    <location>
        <begin position="380"/>
        <end position="410"/>
    </location>
</feature>
<proteinExistence type="predicted"/>
<evidence type="ECO:0000313" key="4">
    <source>
        <dbReference type="Proteomes" id="UP000283509"/>
    </source>
</evidence>
<dbReference type="PANTHER" id="PTHR13252">
    <property type="entry name" value="F-BOX ONLY PROTEIN 28"/>
    <property type="match status" value="1"/>
</dbReference>
<evidence type="ECO:0000313" key="3">
    <source>
        <dbReference type="EMBL" id="ROT60744.1"/>
    </source>
</evidence>
<feature type="non-terminal residue" evidence="3">
    <location>
        <position position="1"/>
    </location>
</feature>
<dbReference type="PANTHER" id="PTHR13252:SF1">
    <property type="entry name" value="DAMPENED, ISOFORM A"/>
    <property type="match status" value="1"/>
</dbReference>
<comment type="caution">
    <text evidence="3">The sequence shown here is derived from an EMBL/GenBank/DDBJ whole genome shotgun (WGS) entry which is preliminary data.</text>
</comment>
<accession>A0A3R7MFT2</accession>
<feature type="compositionally biased region" description="Low complexity" evidence="2">
    <location>
        <begin position="380"/>
        <end position="389"/>
    </location>
</feature>
<protein>
    <submittedName>
        <fullName evidence="3">F-box only protein 28</fullName>
    </submittedName>
</protein>
<evidence type="ECO:0000256" key="2">
    <source>
        <dbReference type="SAM" id="MobiDB-lite"/>
    </source>
</evidence>
<keyword evidence="4" id="KW-1185">Reference proteome</keyword>
<dbReference type="OrthoDB" id="8180181at2759"/>
<dbReference type="AlphaFoldDB" id="A0A3R7MFT2"/>
<dbReference type="GO" id="GO:0005634">
    <property type="term" value="C:nucleus"/>
    <property type="evidence" value="ECO:0007669"/>
    <property type="project" value="TreeGrafter"/>
</dbReference>
<dbReference type="InterPro" id="IPR039719">
    <property type="entry name" value="FBXO28"/>
</dbReference>
<sequence length="492" mass="55419">TCKRFEQIGSNILNAAFQRLQHLMSQRFQAIKGQMPRRESARRKHPLVREHDIVETLHMRLMLLQMSFGKHIERKHCCFFAGDILDEVHRILWYIKNTPTLGRAYKVTDELFDLSSMAMEYFKEHIEPRLPEITCFGSDFLDITTRYSDGCSVRPSGGSARVSEPEDDIPEFDTLPPSNMVLRKRIRRIRQGMRRYNTQLVALKRELKSCKSKLTDQHKQMMEYATRMDEYDKKFEESSRKFSTVLQELNKCKTELQYWRSKSPAHPLLCYGCGQAVGEGANQQLQAGVLMQGGDETVVFVPLAKASSQEGGESATPSAVFGRGSGRSGLCAMNGSVRNLERVFDLELSPSETSAVEPASHSKVVPETLPLAGVPLALSSVSPTSVSSPPIAPSHTHSAPPGTLPHVHSQPYSAFHTCGASHQTEQHRWDSSQECAEDLSMSRPFKHDLYDDGECGTLKRRVSDEESDNCDTSDDTVGRRVKERKRIKLDVL</sequence>
<keyword evidence="1" id="KW-0175">Coiled coil</keyword>